<keyword evidence="3" id="KW-1185">Reference proteome</keyword>
<organism evidence="2 3">
    <name type="scientific">Cladobotryum mycophilum</name>
    <dbReference type="NCBI Taxonomy" id="491253"/>
    <lineage>
        <taxon>Eukaryota</taxon>
        <taxon>Fungi</taxon>
        <taxon>Dikarya</taxon>
        <taxon>Ascomycota</taxon>
        <taxon>Pezizomycotina</taxon>
        <taxon>Sordariomycetes</taxon>
        <taxon>Hypocreomycetidae</taxon>
        <taxon>Hypocreales</taxon>
        <taxon>Hypocreaceae</taxon>
        <taxon>Cladobotryum</taxon>
    </lineage>
</organism>
<dbReference type="Pfam" id="PF00975">
    <property type="entry name" value="Thioesterase"/>
    <property type="match status" value="1"/>
</dbReference>
<proteinExistence type="predicted"/>
<evidence type="ECO:0000313" key="2">
    <source>
        <dbReference type="EMBL" id="KAK5991365.1"/>
    </source>
</evidence>
<dbReference type="Gene3D" id="1.10.1200.10">
    <property type="entry name" value="ACP-like"/>
    <property type="match status" value="1"/>
</dbReference>
<accession>A0ABR0SHY5</accession>
<reference evidence="2 3" key="1">
    <citation type="submission" date="2024-01" db="EMBL/GenBank/DDBJ databases">
        <title>Complete genome of Cladobotryum mycophilum ATHUM6906.</title>
        <authorList>
            <person name="Christinaki A.C."/>
            <person name="Myridakis A.I."/>
            <person name="Kouvelis V.N."/>
        </authorList>
    </citation>
    <scope>NUCLEOTIDE SEQUENCE [LARGE SCALE GENOMIC DNA]</scope>
    <source>
        <strain evidence="2 3">ATHUM6906</strain>
    </source>
</reference>
<feature type="domain" description="Carrier" evidence="1">
    <location>
        <begin position="9"/>
        <end position="84"/>
    </location>
</feature>
<dbReference type="SUPFAM" id="SSF47336">
    <property type="entry name" value="ACP-like"/>
    <property type="match status" value="1"/>
</dbReference>
<evidence type="ECO:0000259" key="1">
    <source>
        <dbReference type="PROSITE" id="PS50075"/>
    </source>
</evidence>
<dbReference type="PROSITE" id="PS50075">
    <property type="entry name" value="CARRIER"/>
    <property type="match status" value="1"/>
</dbReference>
<dbReference type="SUPFAM" id="SSF53474">
    <property type="entry name" value="alpha/beta-Hydrolases"/>
    <property type="match status" value="1"/>
</dbReference>
<dbReference type="Gene3D" id="3.40.50.1820">
    <property type="entry name" value="alpha/beta hydrolase"/>
    <property type="match status" value="1"/>
</dbReference>
<dbReference type="InterPro" id="IPR009081">
    <property type="entry name" value="PP-bd_ACP"/>
</dbReference>
<comment type="caution">
    <text evidence="2">The sequence shown here is derived from an EMBL/GenBank/DDBJ whole genome shotgun (WGS) entry which is preliminary data.</text>
</comment>
<protein>
    <submittedName>
        <fullName evidence="2">Conidial pigment polyketide synthase PfmaE-like protein</fullName>
    </submittedName>
</protein>
<gene>
    <name evidence="2" type="ORF">PT974_09646</name>
</gene>
<dbReference type="InterPro" id="IPR036736">
    <property type="entry name" value="ACP-like_sf"/>
</dbReference>
<sequence>MAQPRTSANQLFERVVGLIARELDVSLSELQDDETEFAELGLDAVSAPVIITKISQTLGLKLSEDVFRKARSVGELKKIVTANTSPETKTRNKPVIDPNAMLSILISGDSSASKNLFLLPDGGGTAMVIEELAAVWVEEIQKIQPRGPYVLGGYSAGGYYSFEVMKQLHEQGETVEKLIVIDSPCRTDYDALPADVVRYLAAHNHMGNSERKKIPDWLIEHFEVTLKAVEEYHPTPLAPSAVVPEVFIIWSSEGVLPSGQAAQTGLDLNLNVTRFMLEEKEDFGPNGWNKLLPGAKIAIAKTAGNHFNLVHPPNADILGSLLGDVVQGRLGKWTRIG</sequence>
<dbReference type="Proteomes" id="UP001338125">
    <property type="component" value="Unassembled WGS sequence"/>
</dbReference>
<dbReference type="EMBL" id="JAVFKD010000014">
    <property type="protein sequence ID" value="KAK5991365.1"/>
    <property type="molecule type" value="Genomic_DNA"/>
</dbReference>
<dbReference type="InterPro" id="IPR029058">
    <property type="entry name" value="AB_hydrolase_fold"/>
</dbReference>
<dbReference type="InterPro" id="IPR001031">
    <property type="entry name" value="Thioesterase"/>
</dbReference>
<name>A0ABR0SHY5_9HYPO</name>
<dbReference type="Pfam" id="PF00550">
    <property type="entry name" value="PP-binding"/>
    <property type="match status" value="1"/>
</dbReference>
<evidence type="ECO:0000313" key="3">
    <source>
        <dbReference type="Proteomes" id="UP001338125"/>
    </source>
</evidence>